<accession>A0A383RZA5</accession>
<keyword evidence="5 7" id="KW-1133">Transmembrane helix</keyword>
<dbReference type="AlphaFoldDB" id="A0A383RZA5"/>
<dbReference type="InterPro" id="IPR050366">
    <property type="entry name" value="BP-dependent_transpt_permease"/>
</dbReference>
<keyword evidence="4 7" id="KW-0812">Transmembrane</keyword>
<proteinExistence type="inferred from homology"/>
<comment type="similarity">
    <text evidence="7">Belongs to the binding-protein-dependent transport system permease family.</text>
</comment>
<dbReference type="Proteomes" id="UP000263595">
    <property type="component" value="Unassembled WGS sequence"/>
</dbReference>
<comment type="subcellular location">
    <subcellularLocation>
        <location evidence="1 7">Cell membrane</location>
        <topology evidence="1 7">Multi-pass membrane protein</topology>
    </subcellularLocation>
</comment>
<dbReference type="EMBL" id="UNOZ01000030">
    <property type="protein sequence ID" value="SYX91781.1"/>
    <property type="molecule type" value="Genomic_DNA"/>
</dbReference>
<feature type="transmembrane region" description="Helical" evidence="7">
    <location>
        <begin position="252"/>
        <end position="275"/>
    </location>
</feature>
<evidence type="ECO:0000313" key="10">
    <source>
        <dbReference type="Proteomes" id="UP000263595"/>
    </source>
</evidence>
<dbReference type="GO" id="GO:0005886">
    <property type="term" value="C:plasma membrane"/>
    <property type="evidence" value="ECO:0007669"/>
    <property type="project" value="UniProtKB-SubCell"/>
</dbReference>
<dbReference type="PROSITE" id="PS50928">
    <property type="entry name" value="ABC_TM1"/>
    <property type="match status" value="1"/>
</dbReference>
<organism evidence="9 10">
    <name type="scientific">Pseudomonas reidholzensis</name>
    <dbReference type="NCBI Taxonomy" id="1785162"/>
    <lineage>
        <taxon>Bacteria</taxon>
        <taxon>Pseudomonadati</taxon>
        <taxon>Pseudomonadota</taxon>
        <taxon>Gammaproteobacteria</taxon>
        <taxon>Pseudomonadales</taxon>
        <taxon>Pseudomonadaceae</taxon>
        <taxon>Pseudomonas</taxon>
    </lineage>
</organism>
<dbReference type="PANTHER" id="PTHR43386:SF1">
    <property type="entry name" value="D,D-DIPEPTIDE TRANSPORT SYSTEM PERMEASE PROTEIN DDPC-RELATED"/>
    <property type="match status" value="1"/>
</dbReference>
<dbReference type="InterPro" id="IPR035906">
    <property type="entry name" value="MetI-like_sf"/>
</dbReference>
<keyword evidence="3" id="KW-1003">Cell membrane</keyword>
<dbReference type="CDD" id="cd06261">
    <property type="entry name" value="TM_PBP2"/>
    <property type="match status" value="1"/>
</dbReference>
<dbReference type="Gene3D" id="1.10.3720.10">
    <property type="entry name" value="MetI-like"/>
    <property type="match status" value="1"/>
</dbReference>
<evidence type="ECO:0000313" key="9">
    <source>
        <dbReference type="EMBL" id="SYX91781.1"/>
    </source>
</evidence>
<keyword evidence="10" id="KW-1185">Reference proteome</keyword>
<feature type="transmembrane region" description="Helical" evidence="7">
    <location>
        <begin position="204"/>
        <end position="232"/>
    </location>
</feature>
<dbReference type="InterPro" id="IPR000515">
    <property type="entry name" value="MetI-like"/>
</dbReference>
<evidence type="ECO:0000256" key="7">
    <source>
        <dbReference type="RuleBase" id="RU363032"/>
    </source>
</evidence>
<evidence type="ECO:0000256" key="5">
    <source>
        <dbReference type="ARBA" id="ARBA00022989"/>
    </source>
</evidence>
<keyword evidence="2 7" id="KW-0813">Transport</keyword>
<evidence type="ECO:0000256" key="2">
    <source>
        <dbReference type="ARBA" id="ARBA00022448"/>
    </source>
</evidence>
<feature type="domain" description="ABC transmembrane type-1" evidence="8">
    <location>
        <begin position="87"/>
        <end position="275"/>
    </location>
</feature>
<feature type="transmembrane region" description="Helical" evidence="7">
    <location>
        <begin position="136"/>
        <end position="165"/>
    </location>
</feature>
<evidence type="ECO:0000256" key="4">
    <source>
        <dbReference type="ARBA" id="ARBA00022692"/>
    </source>
</evidence>
<dbReference type="GO" id="GO:0055085">
    <property type="term" value="P:transmembrane transport"/>
    <property type="evidence" value="ECO:0007669"/>
    <property type="project" value="InterPro"/>
</dbReference>
<dbReference type="SUPFAM" id="SSF161098">
    <property type="entry name" value="MetI-like"/>
    <property type="match status" value="1"/>
</dbReference>
<feature type="transmembrane region" description="Helical" evidence="7">
    <location>
        <begin position="27"/>
        <end position="47"/>
    </location>
</feature>
<evidence type="ECO:0000256" key="1">
    <source>
        <dbReference type="ARBA" id="ARBA00004651"/>
    </source>
</evidence>
<reference evidence="10" key="1">
    <citation type="submission" date="2018-08" db="EMBL/GenBank/DDBJ databases">
        <authorList>
            <person name="Blom J."/>
        </authorList>
    </citation>
    <scope>NUCLEOTIDE SEQUENCE [LARGE SCALE GENOMIC DNA]</scope>
    <source>
        <strain evidence="10">CCOS 865</strain>
    </source>
</reference>
<keyword evidence="6 7" id="KW-0472">Membrane</keyword>
<name>A0A383RZA5_9PSED</name>
<dbReference type="OrthoDB" id="9805884at2"/>
<dbReference type="RefSeq" id="WP_119144262.1">
    <property type="nucleotide sequence ID" value="NZ_CBCSFL010000001.1"/>
</dbReference>
<sequence length="290" mass="30327">MQTTRSISSESSTWQTGRLILTNPTGLLGSTLLLLMAGAALLASYLYPGDPQSMVAGPLEWPGNDPAEWLGTDVLGRSLGAGLCHGARISLAVGIAAALLSVGIGTLVGALGGFYGGRLDTALGRVTEVFQTMPTFLFVIVMVAIGKPSISTIVISIGLASWPVIARLVRAEFRRLKEADFVASARLQGYSDLRIIAQEILPNALAPVIVTASVLVASAILTESALAFLGMGDPNQVSWGSMIGEGREFLASEWYLCALPGGAIVLTVLGLNLLGDALNDALNPRLRDRP</sequence>
<evidence type="ECO:0000256" key="3">
    <source>
        <dbReference type="ARBA" id="ARBA00022475"/>
    </source>
</evidence>
<gene>
    <name evidence="9" type="ORF">CCOS865_04061</name>
</gene>
<feature type="transmembrane region" description="Helical" evidence="7">
    <location>
        <begin position="91"/>
        <end position="116"/>
    </location>
</feature>
<protein>
    <submittedName>
        <fullName evidence="9">Putative peptide transport system permease protein</fullName>
    </submittedName>
</protein>
<dbReference type="Pfam" id="PF00528">
    <property type="entry name" value="BPD_transp_1"/>
    <property type="match status" value="1"/>
</dbReference>
<evidence type="ECO:0000259" key="8">
    <source>
        <dbReference type="PROSITE" id="PS50928"/>
    </source>
</evidence>
<dbReference type="PANTHER" id="PTHR43386">
    <property type="entry name" value="OLIGOPEPTIDE TRANSPORT SYSTEM PERMEASE PROTEIN APPC"/>
    <property type="match status" value="1"/>
</dbReference>
<evidence type="ECO:0000256" key="6">
    <source>
        <dbReference type="ARBA" id="ARBA00023136"/>
    </source>
</evidence>